<dbReference type="EMBL" id="JAPNKE010000002">
    <property type="protein sequence ID" value="MCY1007657.1"/>
    <property type="molecule type" value="Genomic_DNA"/>
</dbReference>
<gene>
    <name evidence="5" type="ORF">OV079_19300</name>
</gene>
<evidence type="ECO:0000256" key="2">
    <source>
        <dbReference type="ARBA" id="ARBA00022857"/>
    </source>
</evidence>
<dbReference type="InterPro" id="IPR052178">
    <property type="entry name" value="Sec_Metab_Biosynth_SDR"/>
</dbReference>
<protein>
    <submittedName>
        <fullName evidence="5">SDR family NAD(P)-dependent oxidoreductase</fullName>
    </submittedName>
</protein>
<dbReference type="CDD" id="cd05233">
    <property type="entry name" value="SDR_c"/>
    <property type="match status" value="1"/>
</dbReference>
<dbReference type="Proteomes" id="UP001150924">
    <property type="component" value="Unassembled WGS sequence"/>
</dbReference>
<keyword evidence="2" id="KW-0521">NADP</keyword>
<dbReference type="SMART" id="SM00822">
    <property type="entry name" value="PKS_KR"/>
    <property type="match status" value="1"/>
</dbReference>
<keyword evidence="6" id="KW-1185">Reference proteome</keyword>
<dbReference type="AlphaFoldDB" id="A0A9X3EPA2"/>
<reference evidence="5" key="1">
    <citation type="submission" date="2022-11" db="EMBL/GenBank/DDBJ databases">
        <title>Minimal conservation of predation-associated metabolite biosynthetic gene clusters underscores biosynthetic potential of Myxococcota including descriptions for ten novel species: Archangium lansinium sp. nov., Myxococcus landrumus sp. nov., Nannocystis bai.</title>
        <authorList>
            <person name="Ahearne A."/>
            <person name="Stevens C."/>
            <person name="Phillips K."/>
        </authorList>
    </citation>
    <scope>NUCLEOTIDE SEQUENCE</scope>
    <source>
        <strain evidence="5">Na p29</strain>
    </source>
</reference>
<dbReference type="InterPro" id="IPR002347">
    <property type="entry name" value="SDR_fam"/>
</dbReference>
<organism evidence="5 6">
    <name type="scientific">Nannocystis pusilla</name>
    <dbReference type="NCBI Taxonomy" id="889268"/>
    <lineage>
        <taxon>Bacteria</taxon>
        <taxon>Pseudomonadati</taxon>
        <taxon>Myxococcota</taxon>
        <taxon>Polyangia</taxon>
        <taxon>Nannocystales</taxon>
        <taxon>Nannocystaceae</taxon>
        <taxon>Nannocystis</taxon>
    </lineage>
</organism>
<dbReference type="RefSeq" id="WP_267770300.1">
    <property type="nucleotide sequence ID" value="NZ_JAPNKE010000002.1"/>
</dbReference>
<comment type="caution">
    <text evidence="5">The sequence shown here is derived from an EMBL/GenBank/DDBJ whole genome shotgun (WGS) entry which is preliminary data.</text>
</comment>
<dbReference type="FunFam" id="3.40.50.720:FF:000084">
    <property type="entry name" value="Short-chain dehydrogenase reductase"/>
    <property type="match status" value="1"/>
</dbReference>
<evidence type="ECO:0000313" key="6">
    <source>
        <dbReference type="Proteomes" id="UP001150924"/>
    </source>
</evidence>
<evidence type="ECO:0000313" key="5">
    <source>
        <dbReference type="EMBL" id="MCY1007657.1"/>
    </source>
</evidence>
<evidence type="ECO:0000259" key="4">
    <source>
        <dbReference type="SMART" id="SM00822"/>
    </source>
</evidence>
<evidence type="ECO:0000256" key="1">
    <source>
        <dbReference type="ARBA" id="ARBA00006484"/>
    </source>
</evidence>
<dbReference type="PRINTS" id="PR00081">
    <property type="entry name" value="GDHRDH"/>
</dbReference>
<name>A0A9X3EPA2_9BACT</name>
<dbReference type="Gene3D" id="3.40.50.720">
    <property type="entry name" value="NAD(P)-binding Rossmann-like Domain"/>
    <property type="match status" value="1"/>
</dbReference>
<dbReference type="SUPFAM" id="SSF51735">
    <property type="entry name" value="NAD(P)-binding Rossmann-fold domains"/>
    <property type="match status" value="1"/>
</dbReference>
<dbReference type="PRINTS" id="PR00080">
    <property type="entry name" value="SDRFAMILY"/>
</dbReference>
<evidence type="ECO:0000256" key="3">
    <source>
        <dbReference type="ARBA" id="ARBA00023002"/>
    </source>
</evidence>
<accession>A0A9X3EPA2</accession>
<dbReference type="PANTHER" id="PTHR43618">
    <property type="entry name" value="7-ALPHA-HYDROXYSTEROID DEHYDROGENASE"/>
    <property type="match status" value="1"/>
</dbReference>
<keyword evidence="3" id="KW-0560">Oxidoreductase</keyword>
<dbReference type="InterPro" id="IPR057326">
    <property type="entry name" value="KR_dom"/>
</dbReference>
<proteinExistence type="inferred from homology"/>
<comment type="similarity">
    <text evidence="1">Belongs to the short-chain dehydrogenases/reductases (SDR) family.</text>
</comment>
<dbReference type="PANTHER" id="PTHR43618:SF8">
    <property type="entry name" value="7ALPHA-HYDROXYSTEROID DEHYDROGENASE"/>
    <property type="match status" value="1"/>
</dbReference>
<dbReference type="GO" id="GO:0016491">
    <property type="term" value="F:oxidoreductase activity"/>
    <property type="evidence" value="ECO:0007669"/>
    <property type="project" value="UniProtKB-KW"/>
</dbReference>
<dbReference type="Pfam" id="PF13561">
    <property type="entry name" value="adh_short_C2"/>
    <property type="match status" value="1"/>
</dbReference>
<feature type="domain" description="Ketoreductase" evidence="4">
    <location>
        <begin position="6"/>
        <end position="183"/>
    </location>
</feature>
<dbReference type="InterPro" id="IPR036291">
    <property type="entry name" value="NAD(P)-bd_dom_sf"/>
</dbReference>
<sequence length="242" mass="25202">MRLNGKIAVVTGGSSGIGLAIAKRFVEAGAHVFIVGRRQAELDEAAQHIGTNVTAVQGDVTKASDLERLLARVKEEKGKIDVLVCNAGGGGFGPLGSLTREAFHETFTVNTAAVLFSVQGALPLLRDGASIVIVGSVAGSKGLPGGTLYAGAKAAVRAFARVWTQELSERRIRTNVLSPGPVNTPAMQHAPDAFRHMVLKDVPMARMASPEEIAEVALFLASDASSYVAGVELFADGGWAQV</sequence>